<dbReference type="Proteomes" id="UP000199073">
    <property type="component" value="Unassembled WGS sequence"/>
</dbReference>
<dbReference type="STRING" id="91360.SAMN05660330_03085"/>
<dbReference type="AlphaFoldDB" id="A0A1H0TGT0"/>
<dbReference type="Gene3D" id="1.10.287.3080">
    <property type="match status" value="1"/>
</dbReference>
<name>A0A1H0TGT0_9BACT</name>
<gene>
    <name evidence="2" type="ORF">SAMN05660330_03085</name>
</gene>
<accession>A0A1H0TGT0</accession>
<organism evidence="2 3">
    <name type="scientific">Desulforhopalus singaporensis</name>
    <dbReference type="NCBI Taxonomy" id="91360"/>
    <lineage>
        <taxon>Bacteria</taxon>
        <taxon>Pseudomonadati</taxon>
        <taxon>Thermodesulfobacteriota</taxon>
        <taxon>Desulfobulbia</taxon>
        <taxon>Desulfobulbales</taxon>
        <taxon>Desulfocapsaceae</taxon>
        <taxon>Desulforhopalus</taxon>
    </lineage>
</organism>
<dbReference type="SUPFAM" id="SSF48695">
    <property type="entry name" value="Multiheme cytochromes"/>
    <property type="match status" value="1"/>
</dbReference>
<keyword evidence="1" id="KW-0812">Transmembrane</keyword>
<dbReference type="InterPro" id="IPR036280">
    <property type="entry name" value="Multihaem_cyt_sf"/>
</dbReference>
<protein>
    <submittedName>
        <fullName evidence="2">Uncharacterized protein</fullName>
    </submittedName>
</protein>
<evidence type="ECO:0000313" key="2">
    <source>
        <dbReference type="EMBL" id="SDP53174.1"/>
    </source>
</evidence>
<dbReference type="EMBL" id="FNJI01000024">
    <property type="protein sequence ID" value="SDP53174.1"/>
    <property type="molecule type" value="Genomic_DNA"/>
</dbReference>
<proteinExistence type="predicted"/>
<keyword evidence="1" id="KW-1133">Transmembrane helix</keyword>
<reference evidence="2 3" key="1">
    <citation type="submission" date="2016-10" db="EMBL/GenBank/DDBJ databases">
        <authorList>
            <person name="de Groot N.N."/>
        </authorList>
    </citation>
    <scope>NUCLEOTIDE SEQUENCE [LARGE SCALE GENOMIC DNA]</scope>
    <source>
        <strain evidence="2 3">DSM 12130</strain>
    </source>
</reference>
<keyword evidence="3" id="KW-1185">Reference proteome</keyword>
<sequence>MHNQSRSKYNSHLIKLIVALIVAGGLGYFARQVFMPASMGTYGHYRGDDIVDQLNVPIRLQTNESCFQCHRPIRQIHKEGIHNSVSCEICHGPFGDHIQDGKKVGVLPVKKGKEITQLCLRCHNKVIQARPRKSIKMIGLPEHLEQKGVRVDHTCDQCHMVHDPLLWINQAKRMMGIKEAI</sequence>
<keyword evidence="1" id="KW-0472">Membrane</keyword>
<evidence type="ECO:0000313" key="3">
    <source>
        <dbReference type="Proteomes" id="UP000199073"/>
    </source>
</evidence>
<dbReference type="OrthoDB" id="9814800at2"/>
<dbReference type="RefSeq" id="WP_092224414.1">
    <property type="nucleotide sequence ID" value="NZ_FNJI01000024.1"/>
</dbReference>
<evidence type="ECO:0000256" key="1">
    <source>
        <dbReference type="SAM" id="Phobius"/>
    </source>
</evidence>
<feature type="transmembrane region" description="Helical" evidence="1">
    <location>
        <begin position="12"/>
        <end position="30"/>
    </location>
</feature>